<sequence length="39" mass="4527">MRDTCRYLILPLLIKTVSFVTSLCSSWTFVFLLSTVFPQ</sequence>
<reference evidence="2" key="1">
    <citation type="submission" date="2014-11" db="EMBL/GenBank/DDBJ databases">
        <authorList>
            <person name="Amaro Gonzalez C."/>
        </authorList>
    </citation>
    <scope>NUCLEOTIDE SEQUENCE</scope>
</reference>
<keyword evidence="1" id="KW-0472">Membrane</keyword>
<dbReference type="AlphaFoldDB" id="A0A0E9VUN1"/>
<organism evidence="2">
    <name type="scientific">Anguilla anguilla</name>
    <name type="common">European freshwater eel</name>
    <name type="synonym">Muraena anguilla</name>
    <dbReference type="NCBI Taxonomy" id="7936"/>
    <lineage>
        <taxon>Eukaryota</taxon>
        <taxon>Metazoa</taxon>
        <taxon>Chordata</taxon>
        <taxon>Craniata</taxon>
        <taxon>Vertebrata</taxon>
        <taxon>Euteleostomi</taxon>
        <taxon>Actinopterygii</taxon>
        <taxon>Neopterygii</taxon>
        <taxon>Teleostei</taxon>
        <taxon>Anguilliformes</taxon>
        <taxon>Anguillidae</taxon>
        <taxon>Anguilla</taxon>
    </lineage>
</organism>
<keyword evidence="1" id="KW-0812">Transmembrane</keyword>
<protein>
    <submittedName>
        <fullName evidence="2">Uncharacterized protein</fullName>
    </submittedName>
</protein>
<reference evidence="2" key="2">
    <citation type="journal article" date="2015" name="Fish Shellfish Immunol.">
        <title>Early steps in the European eel (Anguilla anguilla)-Vibrio vulnificus interaction in the gills: Role of the RtxA13 toxin.</title>
        <authorList>
            <person name="Callol A."/>
            <person name="Pajuelo D."/>
            <person name="Ebbesson L."/>
            <person name="Teles M."/>
            <person name="MacKenzie S."/>
            <person name="Amaro C."/>
        </authorList>
    </citation>
    <scope>NUCLEOTIDE SEQUENCE</scope>
</reference>
<proteinExistence type="predicted"/>
<dbReference type="EMBL" id="GBXM01027594">
    <property type="protein sequence ID" value="JAH80983.1"/>
    <property type="molecule type" value="Transcribed_RNA"/>
</dbReference>
<name>A0A0E9VUN1_ANGAN</name>
<accession>A0A0E9VUN1</accession>
<keyword evidence="1" id="KW-1133">Transmembrane helix</keyword>
<evidence type="ECO:0000313" key="2">
    <source>
        <dbReference type="EMBL" id="JAH80983.1"/>
    </source>
</evidence>
<feature type="transmembrane region" description="Helical" evidence="1">
    <location>
        <begin position="12"/>
        <end position="37"/>
    </location>
</feature>
<evidence type="ECO:0000256" key="1">
    <source>
        <dbReference type="SAM" id="Phobius"/>
    </source>
</evidence>